<evidence type="ECO:0000259" key="16">
    <source>
        <dbReference type="PROSITE" id="PS50011"/>
    </source>
</evidence>
<dbReference type="Pfam" id="PF07714">
    <property type="entry name" value="PK_Tyr_Ser-Thr"/>
    <property type="match status" value="1"/>
</dbReference>
<dbReference type="InterPro" id="IPR011009">
    <property type="entry name" value="Kinase-like_dom_sf"/>
</dbReference>
<dbReference type="FunFam" id="3.30.200.20:FF:000039">
    <property type="entry name" value="receptor-like protein kinase FERONIA"/>
    <property type="match status" value="1"/>
</dbReference>
<keyword evidence="9 14" id="KW-0067">ATP-binding</keyword>
<dbReference type="InterPro" id="IPR051824">
    <property type="entry name" value="LRR_Rcpt-Like_S/T_Kinase"/>
</dbReference>
<evidence type="ECO:0000256" key="6">
    <source>
        <dbReference type="ARBA" id="ARBA00022729"/>
    </source>
</evidence>
<evidence type="ECO:0000256" key="5">
    <source>
        <dbReference type="ARBA" id="ARBA00022692"/>
    </source>
</evidence>
<keyword evidence="2" id="KW-1003">Cell membrane</keyword>
<reference evidence="17 18" key="1">
    <citation type="journal article" date="2018" name="Cell">
        <title>The Chara Genome: Secondary Complexity and Implications for Plant Terrestrialization.</title>
        <authorList>
            <person name="Nishiyama T."/>
            <person name="Sakayama H."/>
            <person name="Vries J.D."/>
            <person name="Buschmann H."/>
            <person name="Saint-Marcoux D."/>
            <person name="Ullrich K.K."/>
            <person name="Haas F.B."/>
            <person name="Vanderstraeten L."/>
            <person name="Becker D."/>
            <person name="Lang D."/>
            <person name="Vosolsobe S."/>
            <person name="Rombauts S."/>
            <person name="Wilhelmsson P.K.I."/>
            <person name="Janitza P."/>
            <person name="Kern R."/>
            <person name="Heyl A."/>
            <person name="Rumpler F."/>
            <person name="Villalobos L.I.A.C."/>
            <person name="Clay J.M."/>
            <person name="Skokan R."/>
            <person name="Toyoda A."/>
            <person name="Suzuki Y."/>
            <person name="Kagoshima H."/>
            <person name="Schijlen E."/>
            <person name="Tajeshwar N."/>
            <person name="Catarino B."/>
            <person name="Hetherington A.J."/>
            <person name="Saltykova A."/>
            <person name="Bonnot C."/>
            <person name="Breuninger H."/>
            <person name="Symeonidi A."/>
            <person name="Radhakrishnan G.V."/>
            <person name="Van Nieuwerburgh F."/>
            <person name="Deforce D."/>
            <person name="Chang C."/>
            <person name="Karol K.G."/>
            <person name="Hedrich R."/>
            <person name="Ulvskov P."/>
            <person name="Glockner G."/>
            <person name="Delwiche C.F."/>
            <person name="Petrasek J."/>
            <person name="Van de Peer Y."/>
            <person name="Friml J."/>
            <person name="Beilby M."/>
            <person name="Dolan L."/>
            <person name="Kohara Y."/>
            <person name="Sugano S."/>
            <person name="Fujiyama A."/>
            <person name="Delaux P.-M."/>
            <person name="Quint M."/>
            <person name="TheiBen G."/>
            <person name="Hagemann M."/>
            <person name="Harholt J."/>
            <person name="Dunand C."/>
            <person name="Zachgo S."/>
            <person name="Langdale J."/>
            <person name="Maumus F."/>
            <person name="Straeten D.V.D."/>
            <person name="Gould S.B."/>
            <person name="Rensing S.A."/>
        </authorList>
    </citation>
    <scope>NUCLEOTIDE SEQUENCE [LARGE SCALE GENOMIC DNA]</scope>
    <source>
        <strain evidence="17 18">S276</strain>
    </source>
</reference>
<evidence type="ECO:0000256" key="11">
    <source>
        <dbReference type="ARBA" id="ARBA00023136"/>
    </source>
</evidence>
<dbReference type="PANTHER" id="PTHR48006:SF92">
    <property type="entry name" value="LRR RECEPTOR-LIKE SERINE_THREONINE-PROTEIN KINASE GSO1"/>
    <property type="match status" value="1"/>
</dbReference>
<evidence type="ECO:0000256" key="4">
    <source>
        <dbReference type="ARBA" id="ARBA00022679"/>
    </source>
</evidence>
<keyword evidence="10" id="KW-1133">Transmembrane helix</keyword>
<dbReference type="InterPro" id="IPR008271">
    <property type="entry name" value="Ser/Thr_kinase_AS"/>
</dbReference>
<dbReference type="PROSITE" id="PS50011">
    <property type="entry name" value="PROTEIN_KINASE_DOM"/>
    <property type="match status" value="1"/>
</dbReference>
<evidence type="ECO:0000256" key="15">
    <source>
        <dbReference type="RuleBase" id="RU000304"/>
    </source>
</evidence>
<protein>
    <recommendedName>
        <fullName evidence="16">Protein kinase domain-containing protein</fullName>
    </recommendedName>
</protein>
<evidence type="ECO:0000256" key="10">
    <source>
        <dbReference type="ARBA" id="ARBA00022989"/>
    </source>
</evidence>
<evidence type="ECO:0000313" key="17">
    <source>
        <dbReference type="EMBL" id="GBG91430.1"/>
    </source>
</evidence>
<keyword evidence="8" id="KW-0418">Kinase</keyword>
<feature type="binding site" evidence="14">
    <location>
        <position position="103"/>
    </location>
    <ligand>
        <name>ATP</name>
        <dbReference type="ChEBI" id="CHEBI:30616"/>
    </ligand>
</feature>
<dbReference type="SUPFAM" id="SSF56112">
    <property type="entry name" value="Protein kinase-like (PK-like)"/>
    <property type="match status" value="1"/>
</dbReference>
<dbReference type="STRING" id="69332.A0A388MA52"/>
<evidence type="ECO:0000256" key="2">
    <source>
        <dbReference type="ARBA" id="ARBA00022475"/>
    </source>
</evidence>
<comment type="subcellular location">
    <subcellularLocation>
        <location evidence="1">Cell membrane</location>
        <topology evidence="1">Single-pass type I membrane protein</topology>
    </subcellularLocation>
</comment>
<dbReference type="GO" id="GO:0005524">
    <property type="term" value="F:ATP binding"/>
    <property type="evidence" value="ECO:0007669"/>
    <property type="project" value="UniProtKB-UniRule"/>
</dbReference>
<feature type="domain" description="Protein kinase" evidence="16">
    <location>
        <begin position="75"/>
        <end position="341"/>
    </location>
</feature>
<keyword evidence="11" id="KW-0472">Membrane</keyword>
<keyword evidence="5" id="KW-0812">Transmembrane</keyword>
<dbReference type="OrthoDB" id="2015206at2759"/>
<dbReference type="PROSITE" id="PS00108">
    <property type="entry name" value="PROTEIN_KINASE_ST"/>
    <property type="match status" value="1"/>
</dbReference>
<evidence type="ECO:0000256" key="13">
    <source>
        <dbReference type="ARBA" id="ARBA00023180"/>
    </source>
</evidence>
<dbReference type="GO" id="GO:0002229">
    <property type="term" value="P:defense response to oomycetes"/>
    <property type="evidence" value="ECO:0007669"/>
    <property type="project" value="UniProtKB-ARBA"/>
</dbReference>
<dbReference type="GO" id="GO:0005886">
    <property type="term" value="C:plasma membrane"/>
    <property type="evidence" value="ECO:0007669"/>
    <property type="project" value="UniProtKB-SubCell"/>
</dbReference>
<dbReference type="SMART" id="SM00220">
    <property type="entry name" value="S_TKc"/>
    <property type="match status" value="1"/>
</dbReference>
<dbReference type="PROSITE" id="PS00107">
    <property type="entry name" value="PROTEIN_KINASE_ATP"/>
    <property type="match status" value="1"/>
</dbReference>
<evidence type="ECO:0000256" key="9">
    <source>
        <dbReference type="ARBA" id="ARBA00022840"/>
    </source>
</evidence>
<comment type="caution">
    <text evidence="17">The sequence shown here is derived from an EMBL/GenBank/DDBJ whole genome shotgun (WGS) entry which is preliminary data.</text>
</comment>
<dbReference type="OMA" id="WLSAKCK"/>
<evidence type="ECO:0000313" key="18">
    <source>
        <dbReference type="Proteomes" id="UP000265515"/>
    </source>
</evidence>
<sequence length="408" mass="44341">MSATCCIPYFSRRECKNAKPGSVPGVDFEFPSVATWATSKSIDSSGTVASGRGGSPNVALRRFTISELKSATNKFSEVNVLGEGGYGRVYKATLSKGVLAAVKRAAQQSFQGEKEFHTEIELLSSVAHPNLVRLLGYCNEKGTQMLVYEYIPQGTLRSHLSRRATRPLTFQERVEIMVGAANGIAFLHSNVNPIIHRDIKTANILLTDDLVAKVADFGLGKLAPDGATHVSTVVKGTMGYMDPDYYMTNQLTEKSDVYSFGVVILEVFTGRSPISKGRHIAVEMRTYRKQGRMMELVDPTIKGQFDDEVMDQVIALALACCCDLPKNRPTMTKVAQELKAIANAGIAGVVLTTGSIDLTTKASSPITGEEDLYGAMVSEGDSLGNTAEYEDPTMITTRIDDWTQVVPR</sequence>
<evidence type="ECO:0000256" key="1">
    <source>
        <dbReference type="ARBA" id="ARBA00004251"/>
    </source>
</evidence>
<organism evidence="17 18">
    <name type="scientific">Chara braunii</name>
    <name type="common">Braun's stonewort</name>
    <dbReference type="NCBI Taxonomy" id="69332"/>
    <lineage>
        <taxon>Eukaryota</taxon>
        <taxon>Viridiplantae</taxon>
        <taxon>Streptophyta</taxon>
        <taxon>Charophyceae</taxon>
        <taxon>Charales</taxon>
        <taxon>Characeae</taxon>
        <taxon>Chara</taxon>
    </lineage>
</organism>
<dbReference type="GO" id="GO:0004674">
    <property type="term" value="F:protein serine/threonine kinase activity"/>
    <property type="evidence" value="ECO:0007669"/>
    <property type="project" value="UniProtKB-KW"/>
</dbReference>
<dbReference type="Proteomes" id="UP000265515">
    <property type="component" value="Unassembled WGS sequence"/>
</dbReference>
<keyword evidence="7 14" id="KW-0547">Nucleotide-binding</keyword>
<dbReference type="PANTHER" id="PTHR48006">
    <property type="entry name" value="LEUCINE-RICH REPEAT-CONTAINING PROTEIN DDB_G0281931-RELATED"/>
    <property type="match status" value="1"/>
</dbReference>
<keyword evidence="6" id="KW-0732">Signal</keyword>
<keyword evidence="18" id="KW-1185">Reference proteome</keyword>
<evidence type="ECO:0000256" key="7">
    <source>
        <dbReference type="ARBA" id="ARBA00022741"/>
    </source>
</evidence>
<dbReference type="Gene3D" id="1.10.510.10">
    <property type="entry name" value="Transferase(Phosphotransferase) domain 1"/>
    <property type="match status" value="1"/>
</dbReference>
<accession>A0A388MA52</accession>
<keyword evidence="13" id="KW-0325">Glycoprotein</keyword>
<dbReference type="Gramene" id="GBG91430">
    <property type="protein sequence ID" value="GBG91430"/>
    <property type="gene ID" value="CBR_g52386"/>
</dbReference>
<evidence type="ECO:0000256" key="14">
    <source>
        <dbReference type="PROSITE-ProRule" id="PRU10141"/>
    </source>
</evidence>
<name>A0A388MA52_CHABU</name>
<keyword evidence="4" id="KW-0808">Transferase</keyword>
<evidence type="ECO:0000256" key="3">
    <source>
        <dbReference type="ARBA" id="ARBA00022527"/>
    </source>
</evidence>
<dbReference type="EMBL" id="BFEA01000906">
    <property type="protein sequence ID" value="GBG91430.1"/>
    <property type="molecule type" value="Genomic_DNA"/>
</dbReference>
<dbReference type="AlphaFoldDB" id="A0A388MA52"/>
<proteinExistence type="inferred from homology"/>
<dbReference type="Gene3D" id="3.30.200.20">
    <property type="entry name" value="Phosphorylase Kinase, domain 1"/>
    <property type="match status" value="1"/>
</dbReference>
<comment type="similarity">
    <text evidence="15">Belongs to the protein kinase superfamily.</text>
</comment>
<evidence type="ECO:0000256" key="8">
    <source>
        <dbReference type="ARBA" id="ARBA00022777"/>
    </source>
</evidence>
<keyword evidence="12" id="KW-0675">Receptor</keyword>
<dbReference type="InterPro" id="IPR001245">
    <property type="entry name" value="Ser-Thr/Tyr_kinase_cat_dom"/>
</dbReference>
<dbReference type="FunFam" id="1.10.510.10:FF:000240">
    <property type="entry name" value="Lectin-domain containing receptor kinase A4.3"/>
    <property type="match status" value="1"/>
</dbReference>
<gene>
    <name evidence="17" type="ORF">CBR_g52386</name>
</gene>
<dbReference type="InterPro" id="IPR000719">
    <property type="entry name" value="Prot_kinase_dom"/>
</dbReference>
<keyword evidence="3 15" id="KW-0723">Serine/threonine-protein kinase</keyword>
<dbReference type="InterPro" id="IPR017441">
    <property type="entry name" value="Protein_kinase_ATP_BS"/>
</dbReference>
<dbReference type="CDD" id="cd14066">
    <property type="entry name" value="STKc_IRAK"/>
    <property type="match status" value="1"/>
</dbReference>
<evidence type="ECO:0000256" key="12">
    <source>
        <dbReference type="ARBA" id="ARBA00023170"/>
    </source>
</evidence>